<dbReference type="Proteomes" id="UP001160758">
    <property type="component" value="Unassembled WGS sequence"/>
</dbReference>
<dbReference type="Pfam" id="PF04606">
    <property type="entry name" value="Ogr_Delta"/>
    <property type="match status" value="1"/>
</dbReference>
<dbReference type="InterPro" id="IPR007684">
    <property type="entry name" value="Znf_Ogr/Delta"/>
</dbReference>
<evidence type="ECO:0000313" key="3">
    <source>
        <dbReference type="EMBL" id="MDH1896696.1"/>
    </source>
</evidence>
<evidence type="ECO:0000259" key="1">
    <source>
        <dbReference type="Pfam" id="PF04606"/>
    </source>
</evidence>
<dbReference type="AlphaFoldDB" id="A0AA37CTW3"/>
<dbReference type="EMBL" id="JAOCFT010000001">
    <property type="protein sequence ID" value="MDH1896696.1"/>
    <property type="molecule type" value="Genomic_DNA"/>
</dbReference>
<evidence type="ECO:0000313" key="4">
    <source>
        <dbReference type="Proteomes" id="UP001160758"/>
    </source>
</evidence>
<evidence type="ECO:0000313" key="2">
    <source>
        <dbReference type="EMBL" id="GJA56851.1"/>
    </source>
</evidence>
<proteinExistence type="predicted"/>
<dbReference type="EMBL" id="BPNL01000102">
    <property type="protein sequence ID" value="GJA56851.1"/>
    <property type="molecule type" value="Genomic_DNA"/>
</dbReference>
<organism evidence="3 4">
    <name type="scientific">Aeromonas caviae</name>
    <name type="common">Aeromonas punctata</name>
    <dbReference type="NCBI Taxonomy" id="648"/>
    <lineage>
        <taxon>Bacteria</taxon>
        <taxon>Pseudomonadati</taxon>
        <taxon>Pseudomonadota</taxon>
        <taxon>Gammaproteobacteria</taxon>
        <taxon>Aeromonadales</taxon>
        <taxon>Aeromonadaceae</taxon>
        <taxon>Aeromonas</taxon>
    </lineage>
</organism>
<dbReference type="Proteomes" id="UP000887009">
    <property type="component" value="Unassembled WGS sequence"/>
</dbReference>
<reference evidence="3" key="2">
    <citation type="submission" date="2022-09" db="EMBL/GenBank/DDBJ databases">
        <title>Intensive care unit water sources are persistently colonized with multi-drug resistant bacteria and are the site of extensive horizontal gene transfer of antibiotic resistance genes.</title>
        <authorList>
            <person name="Diorio-Toth L."/>
        </authorList>
    </citation>
    <scope>NUCLEOTIDE SEQUENCE</scope>
    <source>
        <strain evidence="3">GD03796</strain>
    </source>
</reference>
<protein>
    <submittedName>
        <fullName evidence="3">Ogr/Delta-like zinc finger family protein</fullName>
    </submittedName>
</protein>
<accession>A0AA37CTW3</accession>
<name>A0AA37CTW3_AERCA</name>
<comment type="caution">
    <text evidence="3">The sequence shown here is derived from an EMBL/GenBank/DDBJ whole genome shotgun (WGS) entry which is preliminary data.</text>
</comment>
<reference evidence="2" key="1">
    <citation type="submission" date="2021-07" db="EMBL/GenBank/DDBJ databases">
        <title>Draft genome sequence of carbapenem-resistant Aeromonas spp. in Japan.</title>
        <authorList>
            <person name="Maehana S."/>
            <person name="Suzuki M."/>
            <person name="Kitasato H."/>
        </authorList>
    </citation>
    <scope>NUCLEOTIDE SEQUENCE</scope>
    <source>
        <strain evidence="2">KAM348</strain>
    </source>
</reference>
<sequence length="85" mass="9123">MRLICPHCGYHANTRNSTKMSPLTGHAYYACSNVNCGHTFKAAFEIVGTISPSAMPNPAIVLPFCKGVGKNHKTMSKSVPLKESA</sequence>
<dbReference type="RefSeq" id="WP_223920636.1">
    <property type="nucleotide sequence ID" value="NZ_BPNL01000102.1"/>
</dbReference>
<gene>
    <name evidence="2" type="ORF">KAM348_42740</name>
    <name evidence="3" type="ORF">N5I07_03570</name>
</gene>
<feature type="domain" description="Zinc finger Ogr/Delta-type" evidence="1">
    <location>
        <begin position="5"/>
        <end position="50"/>
    </location>
</feature>